<dbReference type="Proteomes" id="UP000243374">
    <property type="component" value="Unassembled WGS sequence"/>
</dbReference>
<dbReference type="SUPFAM" id="SSF52540">
    <property type="entry name" value="P-loop containing nucleoside triphosphate hydrolases"/>
    <property type="match status" value="1"/>
</dbReference>
<dbReference type="InterPro" id="IPR003593">
    <property type="entry name" value="AAA+_ATPase"/>
</dbReference>
<protein>
    <submittedName>
        <fullName evidence="4">Putative ABC transport system ATP-binding protein</fullName>
    </submittedName>
</protein>
<evidence type="ECO:0000256" key="1">
    <source>
        <dbReference type="ARBA" id="ARBA00005417"/>
    </source>
</evidence>
<dbReference type="RefSeq" id="WP_083396938.1">
    <property type="nucleotide sequence ID" value="NZ_CP047056.1"/>
</dbReference>
<dbReference type="InterPro" id="IPR017871">
    <property type="entry name" value="ABC_transporter-like_CS"/>
</dbReference>
<dbReference type="GO" id="GO:0005886">
    <property type="term" value="C:plasma membrane"/>
    <property type="evidence" value="ECO:0007669"/>
    <property type="project" value="TreeGrafter"/>
</dbReference>
<dbReference type="InterPro" id="IPR027417">
    <property type="entry name" value="P-loop_NTPase"/>
</dbReference>
<dbReference type="PANTHER" id="PTHR24220">
    <property type="entry name" value="IMPORT ATP-BINDING PROTEIN"/>
    <property type="match status" value="1"/>
</dbReference>
<dbReference type="EMBL" id="FOSF01000026">
    <property type="protein sequence ID" value="SFK11398.1"/>
    <property type="molecule type" value="Genomic_DNA"/>
</dbReference>
<keyword evidence="5" id="KW-1185">Reference proteome</keyword>
<dbReference type="OrthoDB" id="9802264at2"/>
<keyword evidence="3 4" id="KW-0067">ATP-binding</keyword>
<dbReference type="GO" id="GO:0044874">
    <property type="term" value="P:lipoprotein localization to outer membrane"/>
    <property type="evidence" value="ECO:0007669"/>
    <property type="project" value="TreeGrafter"/>
</dbReference>
<dbReference type="InterPro" id="IPR003439">
    <property type="entry name" value="ABC_transporter-like_ATP-bd"/>
</dbReference>
<dbReference type="PANTHER" id="PTHR24220:SF689">
    <property type="entry name" value="LIPOPROTEIN-RELEASING SYSTEM ATP-BINDING PROTEIN LOLD"/>
    <property type="match status" value="1"/>
</dbReference>
<keyword evidence="2" id="KW-0547">Nucleotide-binding</keyword>
<proteinExistence type="inferred from homology"/>
<dbReference type="PROSITE" id="PS00211">
    <property type="entry name" value="ABC_TRANSPORTER_1"/>
    <property type="match status" value="1"/>
</dbReference>
<name>A0A662ZM59_9GAMM</name>
<evidence type="ECO:0000256" key="3">
    <source>
        <dbReference type="ARBA" id="ARBA00022840"/>
    </source>
</evidence>
<dbReference type="Gene3D" id="3.40.50.300">
    <property type="entry name" value="P-loop containing nucleotide triphosphate hydrolases"/>
    <property type="match status" value="1"/>
</dbReference>
<evidence type="ECO:0000256" key="2">
    <source>
        <dbReference type="ARBA" id="ARBA00022741"/>
    </source>
</evidence>
<dbReference type="GO" id="GO:0016887">
    <property type="term" value="F:ATP hydrolysis activity"/>
    <property type="evidence" value="ECO:0007669"/>
    <property type="project" value="InterPro"/>
</dbReference>
<sequence>MIPQCCLRIRNLNFEREKNGVFFSLHVPALDLFQGKILAVVGESGCGKSTLSDLIALILRPNSCDQFCFYKEDESVDLMSASTGKLASIRGHDIGYVLQSGGLFPFLNVLENIMLPGKLIGLSSASLRQKAEDLASKIGISEQLYKKPQHLSGGQRQRVAIARALIHNPRLVIADEPTAAVDEYTANDICEVFKKAVSMSNSSLLIVSHDRSLMRKHADYEVTFRLTKENKLKSQLCEPVLLNG</sequence>
<evidence type="ECO:0000313" key="4">
    <source>
        <dbReference type="EMBL" id="SFK11398.1"/>
    </source>
</evidence>
<dbReference type="Pfam" id="PF00005">
    <property type="entry name" value="ABC_tran"/>
    <property type="match status" value="1"/>
</dbReference>
<evidence type="ECO:0000313" key="5">
    <source>
        <dbReference type="Proteomes" id="UP000243374"/>
    </source>
</evidence>
<comment type="similarity">
    <text evidence="1">Belongs to the ABC transporter superfamily.</text>
</comment>
<dbReference type="InterPro" id="IPR015854">
    <property type="entry name" value="ABC_transpr_LolD-like"/>
</dbReference>
<dbReference type="GO" id="GO:0022857">
    <property type="term" value="F:transmembrane transporter activity"/>
    <property type="evidence" value="ECO:0007669"/>
    <property type="project" value="TreeGrafter"/>
</dbReference>
<gene>
    <name evidence="4" type="ORF">SAMN04487865_102616</name>
</gene>
<organism evidence="4 5">
    <name type="scientific">Succinivibrio dextrinosolvens</name>
    <dbReference type="NCBI Taxonomy" id="83771"/>
    <lineage>
        <taxon>Bacteria</taxon>
        <taxon>Pseudomonadati</taxon>
        <taxon>Pseudomonadota</taxon>
        <taxon>Gammaproteobacteria</taxon>
        <taxon>Aeromonadales</taxon>
        <taxon>Succinivibrionaceae</taxon>
        <taxon>Succinivibrio</taxon>
    </lineage>
</organism>
<dbReference type="GO" id="GO:0089705">
    <property type="term" value="P:protein localization to outer membrane"/>
    <property type="evidence" value="ECO:0007669"/>
    <property type="project" value="TreeGrafter"/>
</dbReference>
<dbReference type="SMART" id="SM00382">
    <property type="entry name" value="AAA"/>
    <property type="match status" value="1"/>
</dbReference>
<dbReference type="AlphaFoldDB" id="A0A662ZM59"/>
<dbReference type="GO" id="GO:0005524">
    <property type="term" value="F:ATP binding"/>
    <property type="evidence" value="ECO:0007669"/>
    <property type="project" value="UniProtKB-KW"/>
</dbReference>
<reference evidence="4 5" key="1">
    <citation type="submission" date="2016-10" db="EMBL/GenBank/DDBJ databases">
        <authorList>
            <person name="Varghese N."/>
            <person name="Submissions S."/>
        </authorList>
    </citation>
    <scope>NUCLEOTIDE SEQUENCE [LARGE SCALE GENOMIC DNA]</scope>
    <source>
        <strain evidence="4 5">22B</strain>
    </source>
</reference>
<dbReference type="PROSITE" id="PS50893">
    <property type="entry name" value="ABC_TRANSPORTER_2"/>
    <property type="match status" value="1"/>
</dbReference>
<accession>A0A662ZM59</accession>